<dbReference type="InterPro" id="IPR049163">
    <property type="entry name" value="Pif1-like_2B_dom"/>
</dbReference>
<evidence type="ECO:0000259" key="14">
    <source>
        <dbReference type="SMART" id="SM00382"/>
    </source>
</evidence>
<dbReference type="Gene3D" id="3.40.50.300">
    <property type="entry name" value="P-loop containing nucleotide triphosphate hydrolases"/>
    <property type="match status" value="1"/>
</dbReference>
<feature type="domain" description="AAA+ ATPase" evidence="14">
    <location>
        <begin position="271"/>
        <end position="487"/>
    </location>
</feature>
<dbReference type="InterPro" id="IPR003593">
    <property type="entry name" value="AAA+_ATPase"/>
</dbReference>
<dbReference type="GO" id="GO:0003677">
    <property type="term" value="F:DNA binding"/>
    <property type="evidence" value="ECO:0007669"/>
    <property type="project" value="UniProtKB-KW"/>
</dbReference>
<evidence type="ECO:0000256" key="5">
    <source>
        <dbReference type="ARBA" id="ARBA00022840"/>
    </source>
</evidence>
<evidence type="ECO:0000256" key="12">
    <source>
        <dbReference type="ARBA" id="ARBA00065873"/>
    </source>
</evidence>
<keyword evidence="11 13" id="KW-0539">Nucleus</keyword>
<comment type="similarity">
    <text evidence="13">Belongs to the helicase family. PIF1 subfamily.</text>
</comment>
<comment type="function">
    <text evidence="13">DNA-dependent ATPase and 5'-3' DNA helicase required for the maintenance of both mitochondrial and nuclear genome stability.</text>
</comment>
<dbReference type="GO" id="GO:0016787">
    <property type="term" value="F:hydrolase activity"/>
    <property type="evidence" value="ECO:0007669"/>
    <property type="project" value="UniProtKB-KW"/>
</dbReference>
<dbReference type="SMART" id="SM00382">
    <property type="entry name" value="AAA"/>
    <property type="match status" value="1"/>
</dbReference>
<evidence type="ECO:0000256" key="9">
    <source>
        <dbReference type="ARBA" id="ARBA00023204"/>
    </source>
</evidence>
<dbReference type="Pfam" id="PF25344">
    <property type="entry name" value="PH_LRR1"/>
    <property type="match status" value="1"/>
</dbReference>
<evidence type="ECO:0000256" key="1">
    <source>
        <dbReference type="ARBA" id="ARBA00022741"/>
    </source>
</evidence>
<organism evidence="15">
    <name type="scientific">Timema genevievae</name>
    <name type="common">Walking stick</name>
    <dbReference type="NCBI Taxonomy" id="629358"/>
    <lineage>
        <taxon>Eukaryota</taxon>
        <taxon>Metazoa</taxon>
        <taxon>Ecdysozoa</taxon>
        <taxon>Arthropoda</taxon>
        <taxon>Hexapoda</taxon>
        <taxon>Insecta</taxon>
        <taxon>Pterygota</taxon>
        <taxon>Neoptera</taxon>
        <taxon>Polyneoptera</taxon>
        <taxon>Phasmatodea</taxon>
        <taxon>Timematodea</taxon>
        <taxon>Timematoidea</taxon>
        <taxon>Timematidae</taxon>
        <taxon>Timema</taxon>
    </lineage>
</organism>
<proteinExistence type="inferred from homology"/>
<keyword evidence="8 13" id="KW-0233">DNA recombination</keyword>
<dbReference type="InterPro" id="IPR027417">
    <property type="entry name" value="P-loop_NTPase"/>
</dbReference>
<keyword evidence="9 13" id="KW-0234">DNA repair</keyword>
<dbReference type="CDD" id="cd18809">
    <property type="entry name" value="SF1_C_RecD"/>
    <property type="match status" value="1"/>
</dbReference>
<sequence length="680" mass="75759">MFAHCLASVDSRSNSSISFDSLAHCSHYRECTTHPFIMEQNQETAVMCCVNMEWKNSQQSILRKATYKTATLRLVRNEFRELFLEIRSEKSNVKHHLKGISVHKKFMTEGKASLNFQEENMVVLISNAPPSQLLLFLRALFIKLSGGKNESKVGLRERLLSKKSQALQEISPVTLQEINKAKAISGIQTVSEITPPSDKKRPLADKSVKRKVRLNVAIHLLGSGQISSEPDLNTVHEIFFKIEYFFKLCLTPVAQTVLNPEQNNVLQAALKGQNIFFTGSAGTGKSYLLRRIIAALPPDVTTATASTGVAACHIGGVTLHSFAGIGTGEASVQRCIELASRTQVQQMWKKCRHLIIDEISMVDGDFFEKLDQVARVVRGCDRPFGGLQLILCGDFFQLAPVTQAGKKTKFCFQTPAWERCIQTSFELTRVHRQSDPVFIDILQNIRIGRVTPEISKTLLDTSTHKIESEGILATRLCSHTKDANLINDNKLEKLPGASKVFTAVDSDPYSSKQLDQQTPVSAQLELKVGAQVMLMKNVNVSEGLVNGARGVVVSFKENGFPLVRFCSKQEVLIQPDKWTIKTSGGNIMTRRQLPLRLAWAFSIHKSQGLTLDCTEMSLSRVFEAGQAYVALSRAKSLASLRVLDFNPAQVWANPDVLAFYRRLRRNIQAVQIMPLGRNKS</sequence>
<evidence type="ECO:0000313" key="15">
    <source>
        <dbReference type="EMBL" id="CAD7611212.1"/>
    </source>
</evidence>
<comment type="catalytic activity">
    <reaction evidence="13">
        <text>ATP + H2O = ADP + phosphate + H(+)</text>
        <dbReference type="Rhea" id="RHEA:13065"/>
        <dbReference type="ChEBI" id="CHEBI:15377"/>
        <dbReference type="ChEBI" id="CHEBI:15378"/>
        <dbReference type="ChEBI" id="CHEBI:30616"/>
        <dbReference type="ChEBI" id="CHEBI:43474"/>
        <dbReference type="ChEBI" id="CHEBI:456216"/>
        <dbReference type="EC" id="5.6.2.3"/>
    </reaction>
</comment>
<keyword evidence="7 13" id="KW-0496">Mitochondrion</keyword>
<dbReference type="PANTHER" id="PTHR47642:SF7">
    <property type="entry name" value="ATP-DEPENDENT DNA HELICASE PIF1"/>
    <property type="match status" value="1"/>
</dbReference>
<dbReference type="InterPro" id="IPR051055">
    <property type="entry name" value="PIF1_helicase"/>
</dbReference>
<comment type="cofactor">
    <cofactor evidence="13">
        <name>Mg(2+)</name>
        <dbReference type="ChEBI" id="CHEBI:18420"/>
    </cofactor>
</comment>
<comment type="subunit">
    <text evidence="12">Monomer. Interacts with telomerase.</text>
</comment>
<dbReference type="GO" id="GO:0043139">
    <property type="term" value="F:5'-3' DNA helicase activity"/>
    <property type="evidence" value="ECO:0007669"/>
    <property type="project" value="UniProtKB-UniRule"/>
</dbReference>
<keyword evidence="3 13" id="KW-0378">Hydrolase</keyword>
<dbReference type="HAMAP" id="MF_03176">
    <property type="entry name" value="PIF1"/>
    <property type="match status" value="1"/>
</dbReference>
<keyword evidence="6 13" id="KW-0238">DNA-binding</keyword>
<evidence type="ECO:0000256" key="7">
    <source>
        <dbReference type="ARBA" id="ARBA00023128"/>
    </source>
</evidence>
<accession>A0A7R9K8Q0</accession>
<keyword evidence="10 13" id="KW-0413">Isomerase</keyword>
<evidence type="ECO:0000256" key="3">
    <source>
        <dbReference type="ARBA" id="ARBA00022801"/>
    </source>
</evidence>
<dbReference type="Pfam" id="PF05970">
    <property type="entry name" value="PIF1"/>
    <property type="match status" value="1"/>
</dbReference>
<dbReference type="CDD" id="cd18037">
    <property type="entry name" value="DEXSc_Pif1_like"/>
    <property type="match status" value="1"/>
</dbReference>
<dbReference type="EMBL" id="OE847386">
    <property type="protein sequence ID" value="CAD7611212.1"/>
    <property type="molecule type" value="Genomic_DNA"/>
</dbReference>
<keyword evidence="5 13" id="KW-0067">ATP-binding</keyword>
<evidence type="ECO:0000256" key="4">
    <source>
        <dbReference type="ARBA" id="ARBA00022806"/>
    </source>
</evidence>
<feature type="binding site" evidence="13">
    <location>
        <begin position="279"/>
        <end position="286"/>
    </location>
    <ligand>
        <name>ATP</name>
        <dbReference type="ChEBI" id="CHEBI:30616"/>
    </ligand>
</feature>
<evidence type="ECO:0000256" key="8">
    <source>
        <dbReference type="ARBA" id="ARBA00023172"/>
    </source>
</evidence>
<dbReference type="GO" id="GO:0000723">
    <property type="term" value="P:telomere maintenance"/>
    <property type="evidence" value="ECO:0007669"/>
    <property type="project" value="InterPro"/>
</dbReference>
<protein>
    <recommendedName>
        <fullName evidence="13">ATP-dependent DNA helicase PIF1</fullName>
        <ecNumber evidence="13">5.6.2.3</ecNumber>
    </recommendedName>
    <alternativeName>
        <fullName evidence="13">DNA 5'-3' helicase PIF1</fullName>
    </alternativeName>
    <alternativeName>
        <fullName evidence="13">DNA repair and recombination helicase PIF1</fullName>
    </alternativeName>
</protein>
<evidence type="ECO:0000256" key="6">
    <source>
        <dbReference type="ARBA" id="ARBA00023125"/>
    </source>
</evidence>
<dbReference type="GO" id="GO:0006310">
    <property type="term" value="P:DNA recombination"/>
    <property type="evidence" value="ECO:0007669"/>
    <property type="project" value="UniProtKB-UniRule"/>
</dbReference>
<name>A0A7R9K8Q0_TIMGE</name>
<dbReference type="PANTHER" id="PTHR47642">
    <property type="entry name" value="ATP-DEPENDENT DNA HELICASE"/>
    <property type="match status" value="1"/>
</dbReference>
<keyword evidence="4 13" id="KW-0347">Helicase</keyword>
<dbReference type="FunFam" id="3.40.50.300:FF:000805">
    <property type="entry name" value="ATP-dependent DNA helicase PIF1"/>
    <property type="match status" value="1"/>
</dbReference>
<evidence type="ECO:0000256" key="13">
    <source>
        <dbReference type="HAMAP-Rule" id="MF_03176"/>
    </source>
</evidence>
<keyword evidence="2 13" id="KW-0227">DNA damage</keyword>
<reference evidence="15" key="1">
    <citation type="submission" date="2020-11" db="EMBL/GenBank/DDBJ databases">
        <authorList>
            <person name="Tran Van P."/>
        </authorList>
    </citation>
    <scope>NUCLEOTIDE SEQUENCE</scope>
</reference>
<keyword evidence="1 13" id="KW-0547">Nucleotide-binding</keyword>
<evidence type="ECO:0000256" key="11">
    <source>
        <dbReference type="ARBA" id="ARBA00023242"/>
    </source>
</evidence>
<dbReference type="GO" id="GO:0005739">
    <property type="term" value="C:mitochondrion"/>
    <property type="evidence" value="ECO:0007669"/>
    <property type="project" value="UniProtKB-SubCell"/>
</dbReference>
<dbReference type="AlphaFoldDB" id="A0A7R9K8Q0"/>
<dbReference type="GO" id="GO:0006281">
    <property type="term" value="P:DNA repair"/>
    <property type="evidence" value="ECO:0007669"/>
    <property type="project" value="UniProtKB-UniRule"/>
</dbReference>
<evidence type="ECO:0000256" key="10">
    <source>
        <dbReference type="ARBA" id="ARBA00023235"/>
    </source>
</evidence>
<gene>
    <name evidence="13" type="primary">PIF1</name>
    <name evidence="15" type="ORF">TGEB3V08_LOCUS10932</name>
</gene>
<dbReference type="InterPro" id="IPR048293">
    <property type="entry name" value="PIF1_RRM3_pfh1"/>
</dbReference>
<dbReference type="GO" id="GO:0005524">
    <property type="term" value="F:ATP binding"/>
    <property type="evidence" value="ECO:0007669"/>
    <property type="project" value="UniProtKB-UniRule"/>
</dbReference>
<dbReference type="InterPro" id="IPR010285">
    <property type="entry name" value="DNA_helicase_pif1-like_DEAD"/>
</dbReference>
<evidence type="ECO:0000256" key="2">
    <source>
        <dbReference type="ARBA" id="ARBA00022763"/>
    </source>
</evidence>
<comment type="subcellular location">
    <subcellularLocation>
        <location evidence="13">Nucleus</location>
    </subcellularLocation>
    <subcellularLocation>
        <location evidence="13">Mitochondrion</location>
    </subcellularLocation>
</comment>
<dbReference type="Pfam" id="PF21530">
    <property type="entry name" value="Pif1_2B_dom"/>
    <property type="match status" value="1"/>
</dbReference>
<feature type="DNA-binding region" evidence="13">
    <location>
        <begin position="626"/>
        <end position="645"/>
    </location>
</feature>
<dbReference type="GO" id="GO:0005634">
    <property type="term" value="C:nucleus"/>
    <property type="evidence" value="ECO:0007669"/>
    <property type="project" value="UniProtKB-SubCell"/>
</dbReference>
<dbReference type="SUPFAM" id="SSF52540">
    <property type="entry name" value="P-loop containing nucleoside triphosphate hydrolases"/>
    <property type="match status" value="2"/>
</dbReference>
<dbReference type="EC" id="5.6.2.3" evidence="13"/>
<dbReference type="FunFam" id="3.40.50.300:FF:003367">
    <property type="entry name" value="ATP-dependent DNA helicase PIF1"/>
    <property type="match status" value="1"/>
</dbReference>
<dbReference type="InterPro" id="IPR057437">
    <property type="entry name" value="PIF1/LRR1_PH"/>
</dbReference>